<dbReference type="Proteomes" id="UP000523821">
    <property type="component" value="Unassembled WGS sequence"/>
</dbReference>
<dbReference type="AlphaFoldDB" id="A0A7W9FL49"/>
<evidence type="ECO:0000256" key="1">
    <source>
        <dbReference type="SAM" id="Coils"/>
    </source>
</evidence>
<reference evidence="2 3" key="1">
    <citation type="submission" date="2020-08" db="EMBL/GenBank/DDBJ databases">
        <title>Genomic Encyclopedia of Type Strains, Phase IV (KMG-IV): sequencing the most valuable type-strain genomes for metagenomic binning, comparative biology and taxonomic classification.</title>
        <authorList>
            <person name="Goeker M."/>
        </authorList>
    </citation>
    <scope>NUCLEOTIDE SEQUENCE [LARGE SCALE GENOMIC DNA]</scope>
    <source>
        <strain evidence="2 3">DSM 16268</strain>
    </source>
</reference>
<accession>A0A7W9FL49</accession>
<dbReference type="EMBL" id="JACHOO010000003">
    <property type="protein sequence ID" value="MBB5752383.1"/>
    <property type="molecule type" value="Genomic_DNA"/>
</dbReference>
<keyword evidence="3" id="KW-1185">Reference proteome</keyword>
<dbReference type="Pfam" id="PF04325">
    <property type="entry name" value="DUF465"/>
    <property type="match status" value="1"/>
</dbReference>
<evidence type="ECO:0008006" key="4">
    <source>
        <dbReference type="Google" id="ProtNLM"/>
    </source>
</evidence>
<dbReference type="InterPro" id="IPR007420">
    <property type="entry name" value="DUF465"/>
</dbReference>
<keyword evidence="1" id="KW-0175">Coiled coil</keyword>
<gene>
    <name evidence="2" type="ORF">GGQ63_001437</name>
</gene>
<comment type="caution">
    <text evidence="2">The sequence shown here is derived from an EMBL/GenBank/DDBJ whole genome shotgun (WGS) entry which is preliminary data.</text>
</comment>
<evidence type="ECO:0000313" key="2">
    <source>
        <dbReference type="EMBL" id="MBB5752383.1"/>
    </source>
</evidence>
<dbReference type="InterPro" id="IPR038444">
    <property type="entry name" value="DUF465_sf"/>
</dbReference>
<organism evidence="2 3">
    <name type="scientific">Prosthecomicrobium pneumaticum</name>
    <dbReference type="NCBI Taxonomy" id="81895"/>
    <lineage>
        <taxon>Bacteria</taxon>
        <taxon>Pseudomonadati</taxon>
        <taxon>Pseudomonadota</taxon>
        <taxon>Alphaproteobacteria</taxon>
        <taxon>Hyphomicrobiales</taxon>
        <taxon>Kaistiaceae</taxon>
        <taxon>Prosthecomicrobium</taxon>
    </lineage>
</organism>
<name>A0A7W9FL49_9HYPH</name>
<dbReference type="RefSeq" id="WP_183854134.1">
    <property type="nucleotide sequence ID" value="NZ_JACHOO010000003.1"/>
</dbReference>
<evidence type="ECO:0000313" key="3">
    <source>
        <dbReference type="Proteomes" id="UP000523821"/>
    </source>
</evidence>
<proteinExistence type="predicted"/>
<protein>
    <recommendedName>
        <fullName evidence="4">DUF465 domain-containing protein</fullName>
    </recommendedName>
</protein>
<dbReference type="Gene3D" id="6.10.280.50">
    <property type="match status" value="1"/>
</dbReference>
<sequence length="68" mass="7978">MTEDEEQELRIELARLRQEHADLDTAIQAMLETGRIDPLRIQRLKKKKLMIKDRIVAIEDQIVPDIIA</sequence>
<feature type="coiled-coil region" evidence="1">
    <location>
        <begin position="6"/>
        <end position="61"/>
    </location>
</feature>